<evidence type="ECO:0000313" key="8">
    <source>
        <dbReference type="EMBL" id="SHL18448.1"/>
    </source>
</evidence>
<dbReference type="AlphaFoldDB" id="A0A9X8MND3"/>
<feature type="transmembrane region" description="Helical" evidence="6">
    <location>
        <begin position="92"/>
        <end position="111"/>
    </location>
</feature>
<comment type="caution">
    <text evidence="8">The sequence shown here is derived from an EMBL/GenBank/DDBJ whole genome shotgun (WGS) entry which is preliminary data.</text>
</comment>
<protein>
    <submittedName>
        <fullName evidence="8">Integral membrane protein</fullName>
    </submittedName>
</protein>
<evidence type="ECO:0000256" key="2">
    <source>
        <dbReference type="ARBA" id="ARBA00022475"/>
    </source>
</evidence>
<feature type="transmembrane region" description="Helical" evidence="6">
    <location>
        <begin position="62"/>
        <end position="80"/>
    </location>
</feature>
<evidence type="ECO:0000256" key="4">
    <source>
        <dbReference type="ARBA" id="ARBA00022989"/>
    </source>
</evidence>
<dbReference type="GO" id="GO:0005886">
    <property type="term" value="C:plasma membrane"/>
    <property type="evidence" value="ECO:0007669"/>
    <property type="project" value="UniProtKB-SubCell"/>
</dbReference>
<comment type="subcellular location">
    <subcellularLocation>
        <location evidence="1">Cell membrane</location>
        <topology evidence="1">Multi-pass membrane protein</topology>
    </subcellularLocation>
</comment>
<keyword evidence="3 6" id="KW-0812">Transmembrane</keyword>
<feature type="domain" description="DUF3817" evidence="7">
    <location>
        <begin position="29"/>
        <end position="115"/>
    </location>
</feature>
<keyword evidence="4 6" id="KW-1133">Transmembrane helix</keyword>
<keyword evidence="5 6" id="KW-0472">Membrane</keyword>
<dbReference type="InterPro" id="IPR023845">
    <property type="entry name" value="DUF3817_TM"/>
</dbReference>
<proteinExistence type="predicted"/>
<evidence type="ECO:0000256" key="6">
    <source>
        <dbReference type="SAM" id="Phobius"/>
    </source>
</evidence>
<sequence length="133" mass="14750">MRWLAVERGVAKIALEGAVTLRDMKRSVLTRYRAMAYITAVMLLVLCACMVFKYGFGIGKDLTLVVAQVHGVLYIIYLIFAFDLGSKARWPFGKLLWVLISGTIPTAAFFVERKVVSEVAPLLAKATPEPVKV</sequence>
<feature type="transmembrane region" description="Helical" evidence="6">
    <location>
        <begin position="34"/>
        <end position="56"/>
    </location>
</feature>
<dbReference type="PANTHER" id="PTHR40077">
    <property type="entry name" value="MEMBRANE PROTEIN-RELATED"/>
    <property type="match status" value="1"/>
</dbReference>
<evidence type="ECO:0000256" key="5">
    <source>
        <dbReference type="ARBA" id="ARBA00023136"/>
    </source>
</evidence>
<dbReference type="Pfam" id="PF12823">
    <property type="entry name" value="DUF3817"/>
    <property type="match status" value="1"/>
</dbReference>
<organism evidence="8 9">
    <name type="scientific">Streptomyces yunnanensis</name>
    <dbReference type="NCBI Taxonomy" id="156453"/>
    <lineage>
        <taxon>Bacteria</taxon>
        <taxon>Bacillati</taxon>
        <taxon>Actinomycetota</taxon>
        <taxon>Actinomycetes</taxon>
        <taxon>Kitasatosporales</taxon>
        <taxon>Streptomycetaceae</taxon>
        <taxon>Streptomyces</taxon>
    </lineage>
</organism>
<dbReference type="PANTHER" id="PTHR40077:SF2">
    <property type="entry name" value="MEMBRANE PROTEIN"/>
    <property type="match status" value="1"/>
</dbReference>
<reference evidence="9" key="1">
    <citation type="submission" date="2016-11" db="EMBL/GenBank/DDBJ databases">
        <authorList>
            <person name="Jaros S."/>
            <person name="Januszkiewicz K."/>
            <person name="Wedrychowicz H."/>
        </authorList>
    </citation>
    <scope>NUCLEOTIDE SEQUENCE [LARGE SCALE GENOMIC DNA]</scope>
    <source>
        <strain evidence="9">CGMCC 4.3555</strain>
    </source>
</reference>
<accession>A0A9X8MND3</accession>
<evidence type="ECO:0000256" key="3">
    <source>
        <dbReference type="ARBA" id="ARBA00022692"/>
    </source>
</evidence>
<evidence type="ECO:0000256" key="1">
    <source>
        <dbReference type="ARBA" id="ARBA00004651"/>
    </source>
</evidence>
<gene>
    <name evidence="8" type="ORF">SAMN05216268_103111</name>
</gene>
<evidence type="ECO:0000259" key="7">
    <source>
        <dbReference type="Pfam" id="PF12823"/>
    </source>
</evidence>
<dbReference type="Proteomes" id="UP000184388">
    <property type="component" value="Unassembled WGS sequence"/>
</dbReference>
<name>A0A9X8MND3_9ACTN</name>
<dbReference type="NCBIfam" id="TIGR03954">
    <property type="entry name" value="integ_memb_HG"/>
    <property type="match status" value="1"/>
</dbReference>
<evidence type="ECO:0000313" key="9">
    <source>
        <dbReference type="Proteomes" id="UP000184388"/>
    </source>
</evidence>
<dbReference type="EMBL" id="FRBK01000003">
    <property type="protein sequence ID" value="SHL18448.1"/>
    <property type="molecule type" value="Genomic_DNA"/>
</dbReference>
<keyword evidence="2" id="KW-1003">Cell membrane</keyword>